<protein>
    <submittedName>
        <fullName evidence="2">Uncharacterized protein</fullName>
    </submittedName>
</protein>
<keyword evidence="1" id="KW-0472">Membrane</keyword>
<feature type="transmembrane region" description="Helical" evidence="1">
    <location>
        <begin position="14"/>
        <end position="31"/>
    </location>
</feature>
<dbReference type="AlphaFoldDB" id="A0A2V5JLY1"/>
<dbReference type="EMBL" id="QJVC01000004">
    <property type="protein sequence ID" value="PYI38926.1"/>
    <property type="molecule type" value="Genomic_DNA"/>
</dbReference>
<keyword evidence="3" id="KW-1185">Reference proteome</keyword>
<comment type="caution">
    <text evidence="2">The sequence shown here is derived from an EMBL/GenBank/DDBJ whole genome shotgun (WGS) entry which is preliminary data.</text>
</comment>
<proteinExistence type="predicted"/>
<sequence>MVDGGAGRAGDRDGTAIVGALLLLAAIHYLGRAGAPAVLRPRLTELLAFVPVAELAIMVAVVELVSEC</sequence>
<feature type="transmembrane region" description="Helical" evidence="1">
    <location>
        <begin position="43"/>
        <end position="62"/>
    </location>
</feature>
<evidence type="ECO:0000256" key="1">
    <source>
        <dbReference type="SAM" id="Phobius"/>
    </source>
</evidence>
<keyword evidence="1" id="KW-1133">Transmembrane helix</keyword>
<name>A0A2V5JLY1_9MICC</name>
<keyword evidence="1" id="KW-0812">Transmembrane</keyword>
<evidence type="ECO:0000313" key="2">
    <source>
        <dbReference type="EMBL" id="PYI38926.1"/>
    </source>
</evidence>
<organism evidence="2 3">
    <name type="scientific">Arthrobacter psychrolactophilus</name>
    <dbReference type="NCBI Taxonomy" id="92442"/>
    <lineage>
        <taxon>Bacteria</taxon>
        <taxon>Bacillati</taxon>
        <taxon>Actinomycetota</taxon>
        <taxon>Actinomycetes</taxon>
        <taxon>Micrococcales</taxon>
        <taxon>Micrococcaceae</taxon>
        <taxon>Arthrobacter</taxon>
    </lineage>
</organism>
<accession>A0A2V5JLY1</accession>
<dbReference type="Proteomes" id="UP000247980">
    <property type="component" value="Unassembled WGS sequence"/>
</dbReference>
<evidence type="ECO:0000313" key="3">
    <source>
        <dbReference type="Proteomes" id="UP000247980"/>
    </source>
</evidence>
<reference evidence="2 3" key="1">
    <citation type="submission" date="2018-05" db="EMBL/GenBank/DDBJ databases">
        <title>Genetic diversity of glacier-inhabiting Cryobacterium bacteria in China and description of Cryobacterium mengkeensis sp. nov. and Arthrobacter glacialis sp. nov.</title>
        <authorList>
            <person name="Liu Q."/>
            <person name="Xin Y.-H."/>
        </authorList>
    </citation>
    <scope>NUCLEOTIDE SEQUENCE [LARGE SCALE GENOMIC DNA]</scope>
    <source>
        <strain evidence="2 3">B7</strain>
    </source>
</reference>
<gene>
    <name evidence="2" type="ORF">CVS30_06310</name>
</gene>